<keyword evidence="6" id="KW-0808">Transferase</keyword>
<dbReference type="CDD" id="cd00887">
    <property type="entry name" value="MoeA"/>
    <property type="match status" value="1"/>
</dbReference>
<dbReference type="InterPro" id="IPR001453">
    <property type="entry name" value="MoaB/Mog_dom"/>
</dbReference>
<dbReference type="PANTHER" id="PTHR10192:SF5">
    <property type="entry name" value="GEPHYRIN"/>
    <property type="match status" value="1"/>
</dbReference>
<dbReference type="InterPro" id="IPR036425">
    <property type="entry name" value="MoaB/Mog-like_dom_sf"/>
</dbReference>
<dbReference type="Proteomes" id="UP000199060">
    <property type="component" value="Unassembled WGS sequence"/>
</dbReference>
<proteinExistence type="inferred from homology"/>
<dbReference type="GO" id="GO:0005829">
    <property type="term" value="C:cytosol"/>
    <property type="evidence" value="ECO:0007669"/>
    <property type="project" value="TreeGrafter"/>
</dbReference>
<dbReference type="EC" id="2.10.1.1" evidence="6"/>
<comment type="function">
    <text evidence="1 6">Catalyzes the insertion of molybdate into adenylated molybdopterin with the concomitant release of AMP.</text>
</comment>
<dbReference type="InterPro" id="IPR005110">
    <property type="entry name" value="MoeA_linker/N"/>
</dbReference>
<protein>
    <recommendedName>
        <fullName evidence="6">Molybdopterin molybdenumtransferase</fullName>
        <ecNumber evidence="6">2.10.1.1</ecNumber>
    </recommendedName>
</protein>
<dbReference type="Pfam" id="PF00994">
    <property type="entry name" value="MoCF_biosynth"/>
    <property type="match status" value="1"/>
</dbReference>
<dbReference type="InterPro" id="IPR036135">
    <property type="entry name" value="MoeA_linker/N_sf"/>
</dbReference>
<dbReference type="GO" id="GO:0061599">
    <property type="term" value="F:molybdopterin molybdotransferase activity"/>
    <property type="evidence" value="ECO:0007669"/>
    <property type="project" value="UniProtKB-UniRule"/>
</dbReference>
<dbReference type="Pfam" id="PF03454">
    <property type="entry name" value="MoeA_C"/>
    <property type="match status" value="1"/>
</dbReference>
<dbReference type="Pfam" id="PF03453">
    <property type="entry name" value="MoeA_N"/>
    <property type="match status" value="1"/>
</dbReference>
<evidence type="ECO:0000256" key="3">
    <source>
        <dbReference type="ARBA" id="ARBA00010763"/>
    </source>
</evidence>
<keyword evidence="4 6" id="KW-0501">Molybdenum cofactor biosynthesis</keyword>
<dbReference type="RefSeq" id="WP_087940102.1">
    <property type="nucleotide sequence ID" value="NZ_FNAC01000028.1"/>
</dbReference>
<feature type="domain" description="MoaB/Mog" evidence="7">
    <location>
        <begin position="173"/>
        <end position="311"/>
    </location>
</feature>
<name>A0A1G6UGC8_9BACT</name>
<reference evidence="9" key="1">
    <citation type="submission" date="2016-10" db="EMBL/GenBank/DDBJ databases">
        <authorList>
            <person name="Varghese N."/>
            <person name="Submissions S."/>
        </authorList>
    </citation>
    <scope>NUCLEOTIDE SEQUENCE [LARGE SCALE GENOMIC DNA]</scope>
    <source>
        <strain evidence="9">DSM 23095</strain>
    </source>
</reference>
<dbReference type="NCBIfam" id="TIGR00177">
    <property type="entry name" value="molyb_syn"/>
    <property type="match status" value="1"/>
</dbReference>
<dbReference type="FunFam" id="2.170.190.11:FF:000001">
    <property type="entry name" value="Molybdopterin molybdenumtransferase"/>
    <property type="match status" value="1"/>
</dbReference>
<evidence type="ECO:0000313" key="8">
    <source>
        <dbReference type="EMBL" id="SDD40321.1"/>
    </source>
</evidence>
<accession>A0A1G6UGC8</accession>
<dbReference type="InterPro" id="IPR036688">
    <property type="entry name" value="MoeA_C_domain_IV_sf"/>
</dbReference>
<evidence type="ECO:0000259" key="7">
    <source>
        <dbReference type="SMART" id="SM00852"/>
    </source>
</evidence>
<dbReference type="InterPro" id="IPR038987">
    <property type="entry name" value="MoeA-like"/>
</dbReference>
<dbReference type="GO" id="GO:0006777">
    <property type="term" value="P:Mo-molybdopterin cofactor biosynthetic process"/>
    <property type="evidence" value="ECO:0007669"/>
    <property type="project" value="UniProtKB-UniRule"/>
</dbReference>
<dbReference type="NCBIfam" id="NF045515">
    <property type="entry name" value="Glp_gephyrin"/>
    <property type="match status" value="1"/>
</dbReference>
<dbReference type="InterPro" id="IPR005111">
    <property type="entry name" value="MoeA_C_domain_IV"/>
</dbReference>
<comment type="catalytic activity">
    <reaction evidence="5">
        <text>adenylyl-molybdopterin + molybdate = Mo-molybdopterin + AMP + H(+)</text>
        <dbReference type="Rhea" id="RHEA:35047"/>
        <dbReference type="ChEBI" id="CHEBI:15378"/>
        <dbReference type="ChEBI" id="CHEBI:36264"/>
        <dbReference type="ChEBI" id="CHEBI:62727"/>
        <dbReference type="ChEBI" id="CHEBI:71302"/>
        <dbReference type="ChEBI" id="CHEBI:456215"/>
        <dbReference type="EC" id="2.10.1.1"/>
    </reaction>
</comment>
<dbReference type="PANTHER" id="PTHR10192">
    <property type="entry name" value="MOLYBDOPTERIN BIOSYNTHESIS PROTEIN"/>
    <property type="match status" value="1"/>
</dbReference>
<dbReference type="SUPFAM" id="SSF53218">
    <property type="entry name" value="Molybdenum cofactor biosynthesis proteins"/>
    <property type="match status" value="1"/>
</dbReference>
<evidence type="ECO:0000256" key="1">
    <source>
        <dbReference type="ARBA" id="ARBA00002901"/>
    </source>
</evidence>
<comment type="cofactor">
    <cofactor evidence="6">
        <name>Mg(2+)</name>
        <dbReference type="ChEBI" id="CHEBI:18420"/>
    </cofactor>
</comment>
<dbReference type="OrthoDB" id="9804758at2"/>
<dbReference type="SMART" id="SM00852">
    <property type="entry name" value="MoCF_biosynth"/>
    <property type="match status" value="1"/>
</dbReference>
<dbReference type="EMBL" id="FNAC01000028">
    <property type="protein sequence ID" value="SDD40321.1"/>
    <property type="molecule type" value="Genomic_DNA"/>
</dbReference>
<gene>
    <name evidence="8" type="ORF">SAMN04488104_102826</name>
</gene>
<dbReference type="GO" id="GO:0046872">
    <property type="term" value="F:metal ion binding"/>
    <property type="evidence" value="ECO:0007669"/>
    <property type="project" value="UniProtKB-UniRule"/>
</dbReference>
<dbReference type="SUPFAM" id="SSF63882">
    <property type="entry name" value="MoeA N-terminal region -like"/>
    <property type="match status" value="1"/>
</dbReference>
<evidence type="ECO:0000256" key="2">
    <source>
        <dbReference type="ARBA" id="ARBA00005046"/>
    </source>
</evidence>
<keyword evidence="6" id="KW-0460">Magnesium</keyword>
<dbReference type="STRING" id="686796.SAMN04488104_102826"/>
<dbReference type="Gene3D" id="2.170.190.11">
    <property type="entry name" value="Molybdopterin biosynthesis moea protein, domain 3"/>
    <property type="match status" value="1"/>
</dbReference>
<dbReference type="UniPathway" id="UPA00344"/>
<comment type="similarity">
    <text evidence="3 6">Belongs to the MoeA family.</text>
</comment>
<organism evidence="8 9">
    <name type="scientific">Algoriphagus faecimaris</name>
    <dbReference type="NCBI Taxonomy" id="686796"/>
    <lineage>
        <taxon>Bacteria</taxon>
        <taxon>Pseudomonadati</taxon>
        <taxon>Bacteroidota</taxon>
        <taxon>Cytophagia</taxon>
        <taxon>Cytophagales</taxon>
        <taxon>Cyclobacteriaceae</taxon>
        <taxon>Algoriphagus</taxon>
    </lineage>
</organism>
<dbReference type="SUPFAM" id="SSF63867">
    <property type="entry name" value="MoeA C-terminal domain-like"/>
    <property type="match status" value="1"/>
</dbReference>
<evidence type="ECO:0000313" key="9">
    <source>
        <dbReference type="Proteomes" id="UP000199060"/>
    </source>
</evidence>
<dbReference type="Gene3D" id="3.40.980.10">
    <property type="entry name" value="MoaB/Mog-like domain"/>
    <property type="match status" value="1"/>
</dbReference>
<keyword evidence="6" id="KW-0500">Molybdenum</keyword>
<dbReference type="Gene3D" id="2.40.340.10">
    <property type="entry name" value="MoeA, C-terminal, domain IV"/>
    <property type="match status" value="1"/>
</dbReference>
<dbReference type="Gene3D" id="3.90.105.10">
    <property type="entry name" value="Molybdopterin biosynthesis moea protein, domain 2"/>
    <property type="match status" value="1"/>
</dbReference>
<comment type="pathway">
    <text evidence="2 6">Cofactor biosynthesis; molybdopterin biosynthesis.</text>
</comment>
<keyword evidence="6" id="KW-0479">Metal-binding</keyword>
<evidence type="ECO:0000256" key="5">
    <source>
        <dbReference type="ARBA" id="ARBA00047317"/>
    </source>
</evidence>
<evidence type="ECO:0000256" key="4">
    <source>
        <dbReference type="ARBA" id="ARBA00023150"/>
    </source>
</evidence>
<keyword evidence="9" id="KW-1185">Reference proteome</keyword>
<sequence>MIAVTKAKSILQSLNLPQKKVRVQTVDALGCFLAESVKSTLNVPSFDNSAMDGYAYCWEDGLSELELIGESAAGASNLHKIEPGQAIRIFTGAPMPEGADSVIMQEKVQRKGARIFFESEEAEQGKHVRYQGSQCQKGATIAETASKITPGMVSLLASVGVGEVEVFQAPKVTLIITGNEIKAIGSELKRGQIYNANGPALEFWLKDLGVSEVNQIQVRDQKAEVVQGLKEALEISDLVIFTGGISVGDYDFVKEAVEANQVQELFYKLKQRPGKPLYAGQKEEKVVFALPGNPGSVLSCFMQYVKPLIHSWMGNSDAWSNYFEFPIAADFEKKIPLTQFLKAELTKGQVRVLQGQESFNLIAFGLANGFVEIPEESTEVKAGEKVKFYPW</sequence>
<evidence type="ECO:0000256" key="6">
    <source>
        <dbReference type="RuleBase" id="RU365090"/>
    </source>
</evidence>
<dbReference type="AlphaFoldDB" id="A0A1G6UGC8"/>